<comment type="similarity">
    <text evidence="7">Belongs to the ubiquitin-conjugating enzyme family.</text>
</comment>
<dbReference type="InterPro" id="IPR023313">
    <property type="entry name" value="UBQ-conjugating_AS"/>
</dbReference>
<organism evidence="9 10">
    <name type="scientific">Neotoma lepida</name>
    <name type="common">Desert woodrat</name>
    <dbReference type="NCBI Taxonomy" id="56216"/>
    <lineage>
        <taxon>Eukaryota</taxon>
        <taxon>Metazoa</taxon>
        <taxon>Chordata</taxon>
        <taxon>Craniata</taxon>
        <taxon>Vertebrata</taxon>
        <taxon>Euteleostomi</taxon>
        <taxon>Mammalia</taxon>
        <taxon>Eutheria</taxon>
        <taxon>Euarchontoglires</taxon>
        <taxon>Glires</taxon>
        <taxon>Rodentia</taxon>
        <taxon>Myomorpha</taxon>
        <taxon>Muroidea</taxon>
        <taxon>Cricetidae</taxon>
        <taxon>Neotominae</taxon>
        <taxon>Neotoma</taxon>
    </lineage>
</organism>
<gene>
    <name evidence="9" type="ORF">A6R68_19356</name>
</gene>
<dbReference type="InterPro" id="IPR000608">
    <property type="entry name" value="UBC"/>
</dbReference>
<feature type="domain" description="UBC core" evidence="8">
    <location>
        <begin position="9"/>
        <end position="155"/>
    </location>
</feature>
<dbReference type="SMART" id="SM00212">
    <property type="entry name" value="UBCc"/>
    <property type="match status" value="1"/>
</dbReference>
<keyword evidence="1" id="KW-0808">Transferase</keyword>
<evidence type="ECO:0000256" key="7">
    <source>
        <dbReference type="RuleBase" id="RU362109"/>
    </source>
</evidence>
<proteinExistence type="inferred from homology"/>
<protein>
    <recommendedName>
        <fullName evidence="8">UBC core domain-containing protein</fullName>
    </recommendedName>
</protein>
<comment type="caution">
    <text evidence="9">The sequence shown here is derived from an EMBL/GenBank/DDBJ whole genome shotgun (WGS) entry which is preliminary data.</text>
</comment>
<dbReference type="STRING" id="56216.A0A1A6HJ57"/>
<evidence type="ECO:0000313" key="10">
    <source>
        <dbReference type="Proteomes" id="UP000092124"/>
    </source>
</evidence>
<dbReference type="Gene3D" id="3.10.110.10">
    <property type="entry name" value="Ubiquitin Conjugating Enzyme"/>
    <property type="match status" value="1"/>
</dbReference>
<dbReference type="EMBL" id="LZPO01027475">
    <property type="protein sequence ID" value="OBS78254.1"/>
    <property type="molecule type" value="Genomic_DNA"/>
</dbReference>
<dbReference type="GO" id="GO:0005524">
    <property type="term" value="F:ATP binding"/>
    <property type="evidence" value="ECO:0007669"/>
    <property type="project" value="UniProtKB-UniRule"/>
</dbReference>
<dbReference type="Proteomes" id="UP000092124">
    <property type="component" value="Unassembled WGS sequence"/>
</dbReference>
<dbReference type="FunFam" id="3.10.110.10:FF:000002">
    <property type="entry name" value="Ubiquitin-conjugating enzyme E2 D3"/>
    <property type="match status" value="1"/>
</dbReference>
<keyword evidence="10" id="KW-1185">Reference proteome</keyword>
<dbReference type="PROSITE" id="PS00183">
    <property type="entry name" value="UBC_1"/>
    <property type="match status" value="1"/>
</dbReference>
<evidence type="ECO:0000256" key="2">
    <source>
        <dbReference type="ARBA" id="ARBA00022741"/>
    </source>
</evidence>
<keyword evidence="2 7" id="KW-0547">Nucleotide-binding</keyword>
<dbReference type="PROSITE" id="PS50127">
    <property type="entry name" value="UBC_2"/>
    <property type="match status" value="1"/>
</dbReference>
<dbReference type="OrthoDB" id="7851174at2759"/>
<evidence type="ECO:0000256" key="5">
    <source>
        <dbReference type="ARBA" id="ARBA00043952"/>
    </source>
</evidence>
<dbReference type="Pfam" id="PF00179">
    <property type="entry name" value="UQ_con"/>
    <property type="match status" value="1"/>
</dbReference>
<evidence type="ECO:0000259" key="8">
    <source>
        <dbReference type="PROSITE" id="PS50127"/>
    </source>
</evidence>
<dbReference type="InterPro" id="IPR016135">
    <property type="entry name" value="UBQ-conjugating_enzyme/RWD"/>
</dbReference>
<comment type="pathway">
    <text evidence="5">Protein modification.</text>
</comment>
<feature type="active site" description="Glycyl thioester intermediate" evidence="6">
    <location>
        <position position="93"/>
    </location>
</feature>
<name>A0A1A6HJ57_NEOLE</name>
<reference evidence="9 10" key="1">
    <citation type="submission" date="2016-06" db="EMBL/GenBank/DDBJ databases">
        <title>The Draft Genome Sequence and Annotation of the Desert Woodrat Neotoma lepida.</title>
        <authorList>
            <person name="Campbell M."/>
            <person name="Oakeson K.F."/>
            <person name="Yandell M."/>
            <person name="Halpert J.R."/>
            <person name="Dearing D."/>
        </authorList>
    </citation>
    <scope>NUCLEOTIDE SEQUENCE [LARGE SCALE GENOMIC DNA]</scope>
    <source>
        <strain evidence="9">417</strain>
        <tissue evidence="9">Liver</tissue>
    </source>
</reference>
<evidence type="ECO:0000256" key="3">
    <source>
        <dbReference type="ARBA" id="ARBA00022786"/>
    </source>
</evidence>
<sequence length="237" mass="26395">MFRSRLEALALKRIQGELLAISEDTLAQCSAGPVENNMFHWQATIMGPEDSPYEGGVFSLSIHFPTNYPFKPPEISFLTRIYHPNINKNGNICLDILDTKWSPALTVSKVLLSIISLLCHPNLDDPLVPEIANVYRKNLKLYDKMARGYTRRYAMIPGKGLGWSSTVGSGTRDMDAKEVKKFESAHIHLAVVESDSIHVPDSPIGSSKAIEMDIGITFRAIVITHDFTGKNIPKSRK</sequence>
<evidence type="ECO:0000313" key="9">
    <source>
        <dbReference type="EMBL" id="OBS78254.1"/>
    </source>
</evidence>
<dbReference type="PANTHER" id="PTHR24068">
    <property type="entry name" value="UBIQUITIN-CONJUGATING ENZYME E2"/>
    <property type="match status" value="1"/>
</dbReference>
<evidence type="ECO:0000256" key="1">
    <source>
        <dbReference type="ARBA" id="ARBA00022679"/>
    </source>
</evidence>
<dbReference type="SUPFAM" id="SSF54495">
    <property type="entry name" value="UBC-like"/>
    <property type="match status" value="1"/>
</dbReference>
<dbReference type="AlphaFoldDB" id="A0A1A6HJ57"/>
<accession>A0A1A6HJ57</accession>
<keyword evidence="4 7" id="KW-0067">ATP-binding</keyword>
<evidence type="ECO:0000256" key="4">
    <source>
        <dbReference type="ARBA" id="ARBA00022840"/>
    </source>
</evidence>
<feature type="non-terminal residue" evidence="9">
    <location>
        <position position="237"/>
    </location>
</feature>
<dbReference type="GO" id="GO:0016740">
    <property type="term" value="F:transferase activity"/>
    <property type="evidence" value="ECO:0007669"/>
    <property type="project" value="UniProtKB-KW"/>
</dbReference>
<evidence type="ECO:0000256" key="6">
    <source>
        <dbReference type="PROSITE-ProRule" id="PRU10133"/>
    </source>
</evidence>
<keyword evidence="3 7" id="KW-0833">Ubl conjugation pathway</keyword>